<gene>
    <name evidence="1" type="ORF">DAEQUDRAFT_500686</name>
</gene>
<dbReference type="STRING" id="1314783.A0A165T697"/>
<keyword evidence="2" id="KW-1185">Reference proteome</keyword>
<proteinExistence type="predicted"/>
<name>A0A165T697_9APHY</name>
<dbReference type="EMBL" id="KV429038">
    <property type="protein sequence ID" value="KZT72986.1"/>
    <property type="molecule type" value="Genomic_DNA"/>
</dbReference>
<dbReference type="Proteomes" id="UP000076727">
    <property type="component" value="Unassembled WGS sequence"/>
</dbReference>
<evidence type="ECO:0000313" key="2">
    <source>
        <dbReference type="Proteomes" id="UP000076727"/>
    </source>
</evidence>
<protein>
    <recommendedName>
        <fullName evidence="3">F-box domain-containing protein</fullName>
    </recommendedName>
</protein>
<reference evidence="1 2" key="1">
    <citation type="journal article" date="2016" name="Mol. Biol. Evol.">
        <title>Comparative Genomics of Early-Diverging Mushroom-Forming Fungi Provides Insights into the Origins of Lignocellulose Decay Capabilities.</title>
        <authorList>
            <person name="Nagy L.G."/>
            <person name="Riley R."/>
            <person name="Tritt A."/>
            <person name="Adam C."/>
            <person name="Daum C."/>
            <person name="Floudas D."/>
            <person name="Sun H."/>
            <person name="Yadav J.S."/>
            <person name="Pangilinan J."/>
            <person name="Larsson K.H."/>
            <person name="Matsuura K."/>
            <person name="Barry K."/>
            <person name="Labutti K."/>
            <person name="Kuo R."/>
            <person name="Ohm R.A."/>
            <person name="Bhattacharya S.S."/>
            <person name="Shirouzu T."/>
            <person name="Yoshinaga Y."/>
            <person name="Martin F.M."/>
            <person name="Grigoriev I.V."/>
            <person name="Hibbett D.S."/>
        </authorList>
    </citation>
    <scope>NUCLEOTIDE SEQUENCE [LARGE SCALE GENOMIC DNA]</scope>
    <source>
        <strain evidence="1 2">L-15889</strain>
    </source>
</reference>
<accession>A0A165T697</accession>
<evidence type="ECO:0000313" key="1">
    <source>
        <dbReference type="EMBL" id="KZT72986.1"/>
    </source>
</evidence>
<dbReference type="AlphaFoldDB" id="A0A165T697"/>
<evidence type="ECO:0008006" key="3">
    <source>
        <dbReference type="Google" id="ProtNLM"/>
    </source>
</evidence>
<organism evidence="1 2">
    <name type="scientific">Daedalea quercina L-15889</name>
    <dbReference type="NCBI Taxonomy" id="1314783"/>
    <lineage>
        <taxon>Eukaryota</taxon>
        <taxon>Fungi</taxon>
        <taxon>Dikarya</taxon>
        <taxon>Basidiomycota</taxon>
        <taxon>Agaricomycotina</taxon>
        <taxon>Agaricomycetes</taxon>
        <taxon>Polyporales</taxon>
        <taxon>Fomitopsis</taxon>
    </lineage>
</organism>
<sequence>MTAPSNEILKLLDGPAPLLESLSTFESAYGSKLRLTASRLLSRPESSRLRRLELTKCSLVWDSISLKSLTQLTLDGCGNGMKLVHVLGALSRMPQLEKLVTKGAFESLIRNASTQSSRTPIYLPRLRSIRSTGDSPANCAGLLQNLYTPSLSYLYVGLGYEGTVSSESRGNRLLELVLAVATKAGSLGRFLTLAITLPASFNTSVCLYRDSCETTVGAKDDSTMSWIDKHNPALELHIPFAMGDGLWSAFCGQFPINSVSCLILHQYLPPMSMWLDLMRRVKLVTELRVYCARLLHSLPETLARLGHPQ</sequence>